<dbReference type="Pfam" id="PF02801">
    <property type="entry name" value="Ketoacyl-synt_C"/>
    <property type="match status" value="1"/>
</dbReference>
<dbReference type="Gene3D" id="3.30.70.3290">
    <property type="match status" value="1"/>
</dbReference>
<protein>
    <submittedName>
        <fullName evidence="6">Polyketide synthase</fullName>
    </submittedName>
</protein>
<dbReference type="EMBL" id="FJ951019">
    <property type="protein sequence ID" value="ACR82780.1"/>
    <property type="molecule type" value="Genomic_DNA"/>
</dbReference>
<dbReference type="InterPro" id="IPR014031">
    <property type="entry name" value="Ketoacyl_synth_C"/>
</dbReference>
<evidence type="ECO:0000256" key="4">
    <source>
        <dbReference type="ARBA" id="ARBA00022737"/>
    </source>
</evidence>
<reference evidence="6" key="1">
    <citation type="submission" date="2009-04" db="EMBL/GenBank/DDBJ databases">
        <title>Diversity of reducing type I polyketide synthase genes associated with novel ascomycete fungi.</title>
        <authorList>
            <person name="Jumpathong J."/>
            <person name="Fujii I."/>
            <person name="Seshime Y."/>
            <person name="Peberdy J."/>
            <person name="Lumyong S."/>
        </authorList>
    </citation>
    <scope>NUCLEOTIDE SEQUENCE</scope>
    <source>
        <strain evidence="6">BCC4065</strain>
    </source>
</reference>
<dbReference type="InterPro" id="IPR050091">
    <property type="entry name" value="PKS_NRPS_Biosynth_Enz"/>
</dbReference>
<dbReference type="Pfam" id="PF22336">
    <property type="entry name" value="RhiE-like_linker"/>
    <property type="match status" value="1"/>
</dbReference>
<feature type="non-terminal residue" evidence="6">
    <location>
        <position position="1"/>
    </location>
</feature>
<feature type="non-terminal residue" evidence="6">
    <location>
        <position position="243"/>
    </location>
</feature>
<dbReference type="Gene3D" id="3.40.366.10">
    <property type="entry name" value="Malonyl-Coenzyme A Acyl Carrier Protein, domain 2"/>
    <property type="match status" value="1"/>
</dbReference>
<dbReference type="GO" id="GO:0044550">
    <property type="term" value="P:secondary metabolite biosynthetic process"/>
    <property type="evidence" value="ECO:0007669"/>
    <property type="project" value="TreeGrafter"/>
</dbReference>
<evidence type="ECO:0000259" key="5">
    <source>
        <dbReference type="PROSITE" id="PS52004"/>
    </source>
</evidence>
<accession>C5IKX5</accession>
<sequence length="243" mass="25514">EAHGTGTPVGDPQEASALAGAFFPDGYDSEEDMFVGSIKTIVGHTEGTAGIAGIIKACLALKHARIPPNLLFSQLSPGVAPFANNLTIPSKALAWPAIPHGQPRRASVNSFGFGGTDAHAIMESYQSGPQTLPSEERGMPGAPLALPFTFSASSEVSLVSLLSTFDSYISEFGATIDLGDLAYTLTCRRAALPYKVAFAASTADELQRAIQKRLETAENKGTRTSCELSTTYLGVFTGQGAQW</sequence>
<name>C5IKX5_9PEZI</name>
<keyword evidence="2" id="KW-0597">Phosphoprotein</keyword>
<keyword evidence="4" id="KW-0677">Repeat</keyword>
<dbReference type="SUPFAM" id="SSF53901">
    <property type="entry name" value="Thiolase-like"/>
    <property type="match status" value="1"/>
</dbReference>
<dbReference type="SMART" id="SM00825">
    <property type="entry name" value="PKS_KS"/>
    <property type="match status" value="1"/>
</dbReference>
<keyword evidence="3" id="KW-0808">Transferase</keyword>
<dbReference type="GO" id="GO:0004312">
    <property type="term" value="F:fatty acid synthase activity"/>
    <property type="evidence" value="ECO:0007669"/>
    <property type="project" value="TreeGrafter"/>
</dbReference>
<dbReference type="AlphaFoldDB" id="C5IKX5"/>
<dbReference type="GO" id="GO:0006633">
    <property type="term" value="P:fatty acid biosynthetic process"/>
    <property type="evidence" value="ECO:0007669"/>
    <property type="project" value="TreeGrafter"/>
</dbReference>
<keyword evidence="1" id="KW-0596">Phosphopantetheine</keyword>
<dbReference type="PANTHER" id="PTHR43775:SF20">
    <property type="entry name" value="HYBRID PKS-NRPS SYNTHETASE APDA"/>
    <property type="match status" value="1"/>
</dbReference>
<evidence type="ECO:0000256" key="2">
    <source>
        <dbReference type="ARBA" id="ARBA00022553"/>
    </source>
</evidence>
<dbReference type="PANTHER" id="PTHR43775">
    <property type="entry name" value="FATTY ACID SYNTHASE"/>
    <property type="match status" value="1"/>
</dbReference>
<dbReference type="InterPro" id="IPR016039">
    <property type="entry name" value="Thiolase-like"/>
</dbReference>
<dbReference type="Gene3D" id="3.40.47.10">
    <property type="match status" value="1"/>
</dbReference>
<dbReference type="InterPro" id="IPR001227">
    <property type="entry name" value="Ac_transferase_dom_sf"/>
</dbReference>
<dbReference type="InterPro" id="IPR020841">
    <property type="entry name" value="PKS_Beta-ketoAc_synthase_dom"/>
</dbReference>
<proteinExistence type="predicted"/>
<evidence type="ECO:0000256" key="3">
    <source>
        <dbReference type="ARBA" id="ARBA00022679"/>
    </source>
</evidence>
<feature type="domain" description="Ketosynthase family 3 (KS3)" evidence="5">
    <location>
        <begin position="1"/>
        <end position="124"/>
    </location>
</feature>
<evidence type="ECO:0000256" key="1">
    <source>
        <dbReference type="ARBA" id="ARBA00022450"/>
    </source>
</evidence>
<dbReference type="PROSITE" id="PS52004">
    <property type="entry name" value="KS3_2"/>
    <property type="match status" value="1"/>
</dbReference>
<dbReference type="InterPro" id="IPR054514">
    <property type="entry name" value="RhiE-like_linker"/>
</dbReference>
<evidence type="ECO:0000313" key="6">
    <source>
        <dbReference type="EMBL" id="ACR82780.1"/>
    </source>
</evidence>
<organism evidence="6">
    <name type="scientific">Leiosphaerella amomi</name>
    <dbReference type="NCBI Taxonomy" id="648758"/>
    <lineage>
        <taxon>Eukaryota</taxon>
        <taxon>Fungi</taxon>
        <taxon>Dikarya</taxon>
        <taxon>Ascomycota</taxon>
        <taxon>Pezizomycotina</taxon>
        <taxon>Sordariomycetes</taxon>
        <taxon>Xylariomycetidae</taxon>
        <taxon>Amphisphaeriales</taxon>
        <taxon>Amphisphaeriaceae</taxon>
        <taxon>Leiosphaerella</taxon>
    </lineage>
</organism>